<organism evidence="2">
    <name type="scientific">Strombidium rassoulzadegani</name>
    <dbReference type="NCBI Taxonomy" id="1082188"/>
    <lineage>
        <taxon>Eukaryota</taxon>
        <taxon>Sar</taxon>
        <taxon>Alveolata</taxon>
        <taxon>Ciliophora</taxon>
        <taxon>Intramacronucleata</taxon>
        <taxon>Spirotrichea</taxon>
        <taxon>Oligotrichia</taxon>
        <taxon>Strombidiidae</taxon>
        <taxon>Strombidium</taxon>
    </lineage>
</organism>
<keyword evidence="1" id="KW-0812">Transmembrane</keyword>
<accession>A0A7S3FTX4</accession>
<proteinExistence type="predicted"/>
<feature type="transmembrane region" description="Helical" evidence="1">
    <location>
        <begin position="6"/>
        <end position="33"/>
    </location>
</feature>
<sequence>MHIQSISAAVFFVLIHVPLSRMHSSFGFLTALVPMMLNTRTKYLIFDRLNFIVSKWAFPHDKEARNRVRMPRGVKQVDSKDMEDEELQSFISLSRDERDSQEYSVNATIFFVALFLSLLFNYLFSLYLHSLFYAATTTLIKINDSLGLDAHFIRYLHLALFDQRLPASLMTTSSFVDSFLLVLGVIPSFVVGLRFWTAPVYFKYTLKLNSFIVPLIAVLIFAASHIDIILLGCLSLLMNLYCFWYHIDPPRTEYAGGKYSTHRGGRVQDSYYSYY</sequence>
<keyword evidence="1" id="KW-1133">Transmembrane helix</keyword>
<keyword evidence="1" id="KW-0472">Membrane</keyword>
<feature type="transmembrane region" description="Helical" evidence="1">
    <location>
        <begin position="103"/>
        <end position="124"/>
    </location>
</feature>
<gene>
    <name evidence="2" type="ORF">SRAS04492_LOCUS3255</name>
</gene>
<reference evidence="2" key="1">
    <citation type="submission" date="2021-01" db="EMBL/GenBank/DDBJ databases">
        <authorList>
            <person name="Corre E."/>
            <person name="Pelletier E."/>
            <person name="Niang G."/>
            <person name="Scheremetjew M."/>
            <person name="Finn R."/>
            <person name="Kale V."/>
            <person name="Holt S."/>
            <person name="Cochrane G."/>
            <person name="Meng A."/>
            <person name="Brown T."/>
            <person name="Cohen L."/>
        </authorList>
    </citation>
    <scope>NUCLEOTIDE SEQUENCE</scope>
    <source>
        <strain evidence="2">Ras09</strain>
    </source>
</reference>
<dbReference type="EMBL" id="HBIA01006378">
    <property type="protein sequence ID" value="CAE0231457.1"/>
    <property type="molecule type" value="Transcribed_RNA"/>
</dbReference>
<protein>
    <submittedName>
        <fullName evidence="2">Uncharacterized protein</fullName>
    </submittedName>
</protein>
<evidence type="ECO:0000313" key="2">
    <source>
        <dbReference type="EMBL" id="CAE0231457.1"/>
    </source>
</evidence>
<feature type="transmembrane region" description="Helical" evidence="1">
    <location>
        <begin position="178"/>
        <end position="197"/>
    </location>
</feature>
<evidence type="ECO:0000256" key="1">
    <source>
        <dbReference type="SAM" id="Phobius"/>
    </source>
</evidence>
<name>A0A7S3FTX4_9SPIT</name>
<dbReference type="AlphaFoldDB" id="A0A7S3FTX4"/>